<dbReference type="EMBL" id="ML986800">
    <property type="protein sequence ID" value="KAF2257992.1"/>
    <property type="molecule type" value="Genomic_DNA"/>
</dbReference>
<reference evidence="2" key="1">
    <citation type="journal article" date="2020" name="Stud. Mycol.">
        <title>101 Dothideomycetes genomes: A test case for predicting lifestyles and emergence of pathogens.</title>
        <authorList>
            <person name="Haridas S."/>
            <person name="Albert R."/>
            <person name="Binder M."/>
            <person name="Bloem J."/>
            <person name="LaButti K."/>
            <person name="Salamov A."/>
            <person name="Andreopoulos B."/>
            <person name="Baker S."/>
            <person name="Barry K."/>
            <person name="Bills G."/>
            <person name="Bluhm B."/>
            <person name="Cannon C."/>
            <person name="Castanera R."/>
            <person name="Culley D."/>
            <person name="Daum C."/>
            <person name="Ezra D."/>
            <person name="Gonzalez J."/>
            <person name="Henrissat B."/>
            <person name="Kuo A."/>
            <person name="Liang C."/>
            <person name="Lipzen A."/>
            <person name="Lutzoni F."/>
            <person name="Magnuson J."/>
            <person name="Mondo S."/>
            <person name="Nolan M."/>
            <person name="Ohm R."/>
            <person name="Pangilinan J."/>
            <person name="Park H.-J."/>
            <person name="Ramirez L."/>
            <person name="Alfaro M."/>
            <person name="Sun H."/>
            <person name="Tritt A."/>
            <person name="Yoshinaga Y."/>
            <person name="Zwiers L.-H."/>
            <person name="Turgeon B."/>
            <person name="Goodwin S."/>
            <person name="Spatafora J."/>
            <person name="Crous P."/>
            <person name="Grigoriev I."/>
        </authorList>
    </citation>
    <scope>NUCLEOTIDE SEQUENCE [LARGE SCALE GENOMIC DNA]</scope>
    <source>
        <strain evidence="2">CBS 304.66</strain>
    </source>
</reference>
<dbReference type="AlphaFoldDB" id="A0A9P4JW14"/>
<dbReference type="Proteomes" id="UP000800093">
    <property type="component" value="Unassembled WGS sequence"/>
</dbReference>
<name>A0A9P4JW14_9PLEO</name>
<evidence type="ECO:0000313" key="1">
    <source>
        <dbReference type="EMBL" id="KAF2257992.1"/>
    </source>
</evidence>
<comment type="caution">
    <text evidence="1">The sequence shown here is derived from an EMBL/GenBank/DDBJ whole genome shotgun (WGS) entry which is preliminary data.</text>
</comment>
<keyword evidence="2" id="KW-1185">Reference proteome</keyword>
<proteinExistence type="predicted"/>
<sequence length="81" mass="9149">MLKKPVSIEYAFHSLPTSRPLKTISLSTGSTSTSRKIFSRYNFALVFSNIYSSRCGDFLSVSSSNFVIRRMQHALLKESHS</sequence>
<organism evidence="1 2">
    <name type="scientific">Lojkania enalia</name>
    <dbReference type="NCBI Taxonomy" id="147567"/>
    <lineage>
        <taxon>Eukaryota</taxon>
        <taxon>Fungi</taxon>
        <taxon>Dikarya</taxon>
        <taxon>Ascomycota</taxon>
        <taxon>Pezizomycotina</taxon>
        <taxon>Dothideomycetes</taxon>
        <taxon>Pleosporomycetidae</taxon>
        <taxon>Pleosporales</taxon>
        <taxon>Pleosporales incertae sedis</taxon>
        <taxon>Lojkania</taxon>
    </lineage>
</organism>
<evidence type="ECO:0000313" key="2">
    <source>
        <dbReference type="Proteomes" id="UP000800093"/>
    </source>
</evidence>
<gene>
    <name evidence="1" type="ORF">CC78DRAFT_158248</name>
</gene>
<protein>
    <submittedName>
        <fullName evidence="1">Uncharacterized protein</fullName>
    </submittedName>
</protein>
<accession>A0A9P4JW14</accession>